<dbReference type="EMBL" id="ASJR01000013">
    <property type="protein sequence ID" value="ERP31445.1"/>
    <property type="molecule type" value="Genomic_DNA"/>
</dbReference>
<evidence type="ECO:0000256" key="14">
    <source>
        <dbReference type="PIRSR" id="PIRSR006468-1"/>
    </source>
</evidence>
<evidence type="ECO:0000313" key="16">
    <source>
        <dbReference type="Proteomes" id="UP000017148"/>
    </source>
</evidence>
<dbReference type="Gene3D" id="3.30.470.10">
    <property type="match status" value="1"/>
</dbReference>
<comment type="function">
    <text evidence="2">Acts on leucine, isoleucine and valine.</text>
</comment>
<dbReference type="InterPro" id="IPR001544">
    <property type="entry name" value="Aminotrans_IV"/>
</dbReference>
<comment type="pathway">
    <text evidence="3">Amino-acid biosynthesis; L-isoleucine biosynthesis; L-isoleucine from 2-oxobutanoate: step 4/4.</text>
</comment>
<dbReference type="PIRSF" id="PIRSF006468">
    <property type="entry name" value="BCAT1"/>
    <property type="match status" value="1"/>
</dbReference>
<dbReference type="Pfam" id="PF01063">
    <property type="entry name" value="Aminotran_4"/>
    <property type="match status" value="1"/>
</dbReference>
<accession>U7DAM3</accession>
<dbReference type="UniPathway" id="UPA00047">
    <property type="reaction ID" value="UER00058"/>
</dbReference>
<evidence type="ECO:0000256" key="6">
    <source>
        <dbReference type="ARBA" id="ARBA00009320"/>
    </source>
</evidence>
<dbReference type="UniPathway" id="UPA00049">
    <property type="reaction ID" value="UER00062"/>
</dbReference>
<dbReference type="SUPFAM" id="SSF56752">
    <property type="entry name" value="D-aminoacid aminotransferase-like PLP-dependent enzymes"/>
    <property type="match status" value="1"/>
</dbReference>
<dbReference type="NCBIfam" id="TIGR01123">
    <property type="entry name" value="ilvE_II"/>
    <property type="match status" value="1"/>
</dbReference>
<evidence type="ECO:0000256" key="13">
    <source>
        <dbReference type="ARBA" id="ARBA00049229"/>
    </source>
</evidence>
<dbReference type="GO" id="GO:0009098">
    <property type="term" value="P:L-leucine biosynthetic process"/>
    <property type="evidence" value="ECO:0007669"/>
    <property type="project" value="UniProtKB-UniPathway"/>
</dbReference>
<evidence type="ECO:0000256" key="8">
    <source>
        <dbReference type="ARBA" id="ARBA00022576"/>
    </source>
</evidence>
<evidence type="ECO:0000256" key="9">
    <source>
        <dbReference type="ARBA" id="ARBA00022679"/>
    </source>
</evidence>
<organism evidence="15 16">
    <name type="scientific">Chitinivibrio alkaliphilus ACht1</name>
    <dbReference type="NCBI Taxonomy" id="1313304"/>
    <lineage>
        <taxon>Bacteria</taxon>
        <taxon>Pseudomonadati</taxon>
        <taxon>Fibrobacterota</taxon>
        <taxon>Chitinivibrionia</taxon>
        <taxon>Chitinivibrionales</taxon>
        <taxon>Chitinivibrionaceae</taxon>
        <taxon>Chitinivibrio</taxon>
    </lineage>
</organism>
<dbReference type="InterPro" id="IPR036038">
    <property type="entry name" value="Aminotransferase-like"/>
</dbReference>
<dbReference type="Proteomes" id="UP000017148">
    <property type="component" value="Unassembled WGS sequence"/>
</dbReference>
<evidence type="ECO:0000256" key="4">
    <source>
        <dbReference type="ARBA" id="ARBA00004931"/>
    </source>
</evidence>
<evidence type="ECO:0000256" key="2">
    <source>
        <dbReference type="ARBA" id="ARBA00003109"/>
    </source>
</evidence>
<dbReference type="GO" id="GO:0009099">
    <property type="term" value="P:L-valine biosynthetic process"/>
    <property type="evidence" value="ECO:0007669"/>
    <property type="project" value="UniProtKB-UniPathway"/>
</dbReference>
<keyword evidence="10" id="KW-0663">Pyridoxal phosphate</keyword>
<evidence type="ECO:0000256" key="11">
    <source>
        <dbReference type="ARBA" id="ARBA00048212"/>
    </source>
</evidence>
<name>U7DAM3_9BACT</name>
<evidence type="ECO:0000256" key="5">
    <source>
        <dbReference type="ARBA" id="ARBA00005072"/>
    </source>
</evidence>
<evidence type="ECO:0000256" key="12">
    <source>
        <dbReference type="ARBA" id="ARBA00048798"/>
    </source>
</evidence>
<evidence type="ECO:0000313" key="15">
    <source>
        <dbReference type="EMBL" id="ERP31445.1"/>
    </source>
</evidence>
<feature type="modified residue" description="N6-(pyridoxal phosphate)lysine" evidence="14">
    <location>
        <position position="145"/>
    </location>
</feature>
<keyword evidence="9 15" id="KW-0808">Transferase</keyword>
<dbReference type="PANTHER" id="PTHR42825">
    <property type="entry name" value="AMINO ACID AMINOTRANSFERASE"/>
    <property type="match status" value="1"/>
</dbReference>
<protein>
    <recommendedName>
        <fullName evidence="7">branched-chain-amino-acid transaminase</fullName>
        <ecNumber evidence="7">2.6.1.42</ecNumber>
    </recommendedName>
</protein>
<sequence>MISLHVAATALHYGQEAFEGLKVFTQKDGSVSAFRPDQNAQRLNSSARRLLMEEVPQDLFLEALTLLARDNSTYIPPYGTGASFYVRPLLIGTTPRIGVQPADEYDLYMLGMPVGPYYKDGFYPVQACIQDEFDRAAPHGVGNVKAGGNYAAGMMGDLYGKKRGYPISLYLDSASHQYIDEFGTSNFIGITDDATYVTPKSPSILPSITNVSLQTLAQDMGMRVEKRPVHLDELTRFREVGACGTAAVITPVYSIVYGDTTYTYGTPDTAGETLTKLYEELQGIQYGDREDPHQWMYRL</sequence>
<comment type="cofactor">
    <cofactor evidence="1">
        <name>pyridoxal 5'-phosphate</name>
        <dbReference type="ChEBI" id="CHEBI:597326"/>
    </cofactor>
</comment>
<dbReference type="InterPro" id="IPR005786">
    <property type="entry name" value="B_amino_transII"/>
</dbReference>
<dbReference type="CDD" id="cd01557">
    <property type="entry name" value="BCAT_beta_family"/>
    <property type="match status" value="1"/>
</dbReference>
<comment type="pathway">
    <text evidence="4">Amino-acid biosynthesis; L-valine biosynthesis; L-valine from pyruvate: step 4/4.</text>
</comment>
<evidence type="ECO:0000256" key="7">
    <source>
        <dbReference type="ARBA" id="ARBA00013053"/>
    </source>
</evidence>
<keyword evidence="16" id="KW-1185">Reference proteome</keyword>
<dbReference type="UniPathway" id="UPA00048">
    <property type="reaction ID" value="UER00073"/>
</dbReference>
<comment type="catalytic activity">
    <reaction evidence="12">
        <text>L-isoleucine + 2-oxoglutarate = (S)-3-methyl-2-oxopentanoate + L-glutamate</text>
        <dbReference type="Rhea" id="RHEA:24801"/>
        <dbReference type="ChEBI" id="CHEBI:16810"/>
        <dbReference type="ChEBI" id="CHEBI:29985"/>
        <dbReference type="ChEBI" id="CHEBI:35146"/>
        <dbReference type="ChEBI" id="CHEBI:58045"/>
        <dbReference type="EC" id="2.6.1.42"/>
    </reaction>
</comment>
<comment type="catalytic activity">
    <reaction evidence="13">
        <text>L-leucine + 2-oxoglutarate = 4-methyl-2-oxopentanoate + L-glutamate</text>
        <dbReference type="Rhea" id="RHEA:18321"/>
        <dbReference type="ChEBI" id="CHEBI:16810"/>
        <dbReference type="ChEBI" id="CHEBI:17865"/>
        <dbReference type="ChEBI" id="CHEBI:29985"/>
        <dbReference type="ChEBI" id="CHEBI:57427"/>
        <dbReference type="EC" id="2.6.1.42"/>
    </reaction>
</comment>
<dbReference type="PANTHER" id="PTHR42825:SF2">
    <property type="entry name" value="BRANCHED-CHAIN-AMINO-ACID AMINOTRANSFERASE 3, CHLOROPLASTIC-RELATED"/>
    <property type="match status" value="1"/>
</dbReference>
<dbReference type="STRING" id="1313304.CALK_1646"/>
<comment type="catalytic activity">
    <reaction evidence="11">
        <text>L-valine + 2-oxoglutarate = 3-methyl-2-oxobutanoate + L-glutamate</text>
        <dbReference type="Rhea" id="RHEA:24813"/>
        <dbReference type="ChEBI" id="CHEBI:11851"/>
        <dbReference type="ChEBI" id="CHEBI:16810"/>
        <dbReference type="ChEBI" id="CHEBI:29985"/>
        <dbReference type="ChEBI" id="CHEBI:57762"/>
        <dbReference type="EC" id="2.6.1.42"/>
    </reaction>
</comment>
<dbReference type="eggNOG" id="COG0115">
    <property type="taxonomic scope" value="Bacteria"/>
</dbReference>
<comment type="caution">
    <text evidence="15">The sequence shown here is derived from an EMBL/GenBank/DDBJ whole genome shotgun (WGS) entry which is preliminary data.</text>
</comment>
<keyword evidence="8 15" id="KW-0032">Aminotransferase</keyword>
<dbReference type="InterPro" id="IPR043132">
    <property type="entry name" value="BCAT-like_C"/>
</dbReference>
<dbReference type="InterPro" id="IPR043131">
    <property type="entry name" value="BCAT-like_N"/>
</dbReference>
<dbReference type="PATRIC" id="fig|1313304.3.peg.1570"/>
<evidence type="ECO:0000256" key="1">
    <source>
        <dbReference type="ARBA" id="ARBA00001933"/>
    </source>
</evidence>
<dbReference type="EC" id="2.6.1.42" evidence="7"/>
<dbReference type="NCBIfam" id="NF009897">
    <property type="entry name" value="PRK13357.1"/>
    <property type="match status" value="1"/>
</dbReference>
<dbReference type="InterPro" id="IPR033939">
    <property type="entry name" value="BCAT_family"/>
</dbReference>
<dbReference type="GO" id="GO:0009097">
    <property type="term" value="P:isoleucine biosynthetic process"/>
    <property type="evidence" value="ECO:0007669"/>
    <property type="project" value="UniProtKB-UniPathway"/>
</dbReference>
<dbReference type="AlphaFoldDB" id="U7DAM3"/>
<dbReference type="GO" id="GO:0004084">
    <property type="term" value="F:branched-chain-amino-acid transaminase activity"/>
    <property type="evidence" value="ECO:0007669"/>
    <property type="project" value="UniProtKB-EC"/>
</dbReference>
<reference evidence="15 16" key="1">
    <citation type="journal article" date="2013" name="Environ. Microbiol.">
        <title>Genome analysis of Chitinivibrio alkaliphilus gen. nov., sp. nov., a novel extremely haloalkaliphilic anaerobic chitinolytic bacterium from the candidate phylum Termite Group 3.</title>
        <authorList>
            <person name="Sorokin D.Y."/>
            <person name="Gumerov V.M."/>
            <person name="Rakitin A.L."/>
            <person name="Beletsky A.V."/>
            <person name="Damste J.S."/>
            <person name="Muyzer G."/>
            <person name="Mardanov A.V."/>
            <person name="Ravin N.V."/>
        </authorList>
    </citation>
    <scope>NUCLEOTIDE SEQUENCE [LARGE SCALE GENOMIC DNA]</scope>
    <source>
        <strain evidence="15 16">ACht1</strain>
    </source>
</reference>
<evidence type="ECO:0000256" key="3">
    <source>
        <dbReference type="ARBA" id="ARBA00004824"/>
    </source>
</evidence>
<gene>
    <name evidence="15" type="ORF">CALK_1646</name>
</gene>
<comment type="pathway">
    <text evidence="5">Amino-acid biosynthesis; L-leucine biosynthesis; L-leucine from 3-methyl-2-oxobutanoate: step 4/4.</text>
</comment>
<dbReference type="Gene3D" id="3.20.10.10">
    <property type="entry name" value="D-amino Acid Aminotransferase, subunit A, domain 2"/>
    <property type="match status" value="1"/>
</dbReference>
<comment type="similarity">
    <text evidence="6">Belongs to the class-IV pyridoxal-phosphate-dependent aminotransferase family.</text>
</comment>
<evidence type="ECO:0000256" key="10">
    <source>
        <dbReference type="ARBA" id="ARBA00022898"/>
    </source>
</evidence>
<proteinExistence type="inferred from homology"/>